<evidence type="ECO:0000256" key="1">
    <source>
        <dbReference type="ARBA" id="ARBA00006547"/>
    </source>
</evidence>
<evidence type="ECO:0000313" key="4">
    <source>
        <dbReference type="Proteomes" id="UP001141259"/>
    </source>
</evidence>
<dbReference type="PRINTS" id="PR01543">
    <property type="entry name" value="ANATRNSFRASE"/>
</dbReference>
<dbReference type="PANTHER" id="PTHR11786">
    <property type="entry name" value="N-HYDROXYARYLAMINE O-ACETYLTRANSFERASE"/>
    <property type="match status" value="1"/>
</dbReference>
<dbReference type="Proteomes" id="UP001141259">
    <property type="component" value="Unassembled WGS sequence"/>
</dbReference>
<dbReference type="AlphaFoldDB" id="A0A9X3ADA8"/>
<evidence type="ECO:0000313" key="3">
    <source>
        <dbReference type="EMBL" id="MCS7475967.1"/>
    </source>
</evidence>
<comment type="similarity">
    <text evidence="1 2">Belongs to the arylamine N-acetyltransferase family.</text>
</comment>
<dbReference type="EMBL" id="JANYMP010000002">
    <property type="protein sequence ID" value="MCS7475967.1"/>
    <property type="molecule type" value="Genomic_DNA"/>
</dbReference>
<accession>A0A9X3ADA8</accession>
<proteinExistence type="inferred from homology"/>
<dbReference type="InterPro" id="IPR001447">
    <property type="entry name" value="Arylamine_N-AcTrfase"/>
</dbReference>
<protein>
    <submittedName>
        <fullName evidence="3">Arylamine N-acetyltransferase</fullName>
    </submittedName>
</protein>
<dbReference type="GO" id="GO:0016407">
    <property type="term" value="F:acetyltransferase activity"/>
    <property type="evidence" value="ECO:0007669"/>
    <property type="project" value="InterPro"/>
</dbReference>
<keyword evidence="4" id="KW-1185">Reference proteome</keyword>
<dbReference type="Pfam" id="PF00797">
    <property type="entry name" value="Acetyltransf_2"/>
    <property type="match status" value="1"/>
</dbReference>
<dbReference type="SUPFAM" id="SSF54001">
    <property type="entry name" value="Cysteine proteinases"/>
    <property type="match status" value="1"/>
</dbReference>
<dbReference type="PANTHER" id="PTHR11786:SF0">
    <property type="entry name" value="ARYLAMINE N-ACETYLTRANSFERASE 4-RELATED"/>
    <property type="match status" value="1"/>
</dbReference>
<gene>
    <name evidence="3" type="ORF">NZH93_03800</name>
</gene>
<sequence length="272" mass="29504">MDAVWGGAELDLDAYLARIGYDGDRAPTAGTLRAVQRAHVTSIPWENLDMVLARPVDLAVPALQAKLVHGTRGGTCSEHTTLFAAALDGLGFPVTGMQGRVRLGGTAEIFPSSHNVLRVTADDRVWLCDAGFGAGPLEPVELADGAESAQGGWRYRLTRDAPEWVLHSWRVDRWLAVHAFTESPRYPIDFLVSNHFIATHPRSHFHGRVVAQRMGDDRLVVLEGTRLTTHHQPAGREDRELAPAEVITALADVFGVVLEDDDAKAVITALGG</sequence>
<name>A0A9X3ADA8_9PSEU</name>
<dbReference type="RefSeq" id="WP_259621490.1">
    <property type="nucleotide sequence ID" value="NZ_JANYMP010000002.1"/>
</dbReference>
<dbReference type="Gene3D" id="2.40.128.150">
    <property type="entry name" value="Cysteine proteinases"/>
    <property type="match status" value="1"/>
</dbReference>
<comment type="caution">
    <text evidence="3">The sequence shown here is derived from an EMBL/GenBank/DDBJ whole genome shotgun (WGS) entry which is preliminary data.</text>
</comment>
<dbReference type="Gene3D" id="3.30.2140.10">
    <property type="entry name" value="Arylamine N-acetyltransferase"/>
    <property type="match status" value="1"/>
</dbReference>
<dbReference type="InterPro" id="IPR038765">
    <property type="entry name" value="Papain-like_cys_pep_sf"/>
</dbReference>
<organism evidence="3 4">
    <name type="scientific">Umezawaea endophytica</name>
    <dbReference type="NCBI Taxonomy" id="1654476"/>
    <lineage>
        <taxon>Bacteria</taxon>
        <taxon>Bacillati</taxon>
        <taxon>Actinomycetota</taxon>
        <taxon>Actinomycetes</taxon>
        <taxon>Pseudonocardiales</taxon>
        <taxon>Pseudonocardiaceae</taxon>
        <taxon>Umezawaea</taxon>
    </lineage>
</organism>
<reference evidence="3" key="1">
    <citation type="submission" date="2022-08" db="EMBL/GenBank/DDBJ databases">
        <authorList>
            <person name="Tistechok S."/>
            <person name="Samborskyy M."/>
            <person name="Roman I."/>
        </authorList>
    </citation>
    <scope>NUCLEOTIDE SEQUENCE</scope>
    <source>
        <strain evidence="3">DSM 103496</strain>
    </source>
</reference>
<evidence type="ECO:0000256" key="2">
    <source>
        <dbReference type="RuleBase" id="RU003452"/>
    </source>
</evidence>